<reference evidence="3 4" key="1">
    <citation type="submission" date="2019-08" db="EMBL/GenBank/DDBJ databases">
        <title>Draft genome sequences of two oriental melons (Cucumis melo L. var makuwa).</title>
        <authorList>
            <person name="Kwon S.-Y."/>
        </authorList>
    </citation>
    <scope>NUCLEOTIDE SEQUENCE [LARGE SCALE GENOMIC DNA]</scope>
    <source>
        <strain evidence="4">cv. Chang Bougi</strain>
        <strain evidence="3">cv. SW 3</strain>
        <tissue evidence="1">Leaf</tissue>
    </source>
</reference>
<evidence type="ECO:0000313" key="1">
    <source>
        <dbReference type="EMBL" id="KAA0064016.1"/>
    </source>
</evidence>
<proteinExistence type="predicted"/>
<name>A0A5A7VC54_CUCMM</name>
<dbReference type="Proteomes" id="UP000321393">
    <property type="component" value="Unassembled WGS sequence"/>
</dbReference>
<keyword evidence="2" id="KW-0808">Transferase</keyword>
<protein>
    <submittedName>
        <fullName evidence="1">Histone-lysine N-methyltransferase ASHR1 isoform X3</fullName>
    </submittedName>
</protein>
<gene>
    <name evidence="2" type="ORF">E5676_scaffold111G00900</name>
    <name evidence="1" type="ORF">E6C27_scaffold99G00110</name>
</gene>
<evidence type="ECO:0000313" key="3">
    <source>
        <dbReference type="Proteomes" id="UP000321393"/>
    </source>
</evidence>
<comment type="caution">
    <text evidence="1">The sequence shown here is derived from an EMBL/GenBank/DDBJ whole genome shotgun (WGS) entry which is preliminary data.</text>
</comment>
<evidence type="ECO:0000313" key="2">
    <source>
        <dbReference type="EMBL" id="TYK26164.1"/>
    </source>
</evidence>
<dbReference type="GO" id="GO:0008168">
    <property type="term" value="F:methyltransferase activity"/>
    <property type="evidence" value="ECO:0007669"/>
    <property type="project" value="UniProtKB-KW"/>
</dbReference>
<dbReference type="EMBL" id="SSTE01001955">
    <property type="protein sequence ID" value="KAA0064016.1"/>
    <property type="molecule type" value="Genomic_DNA"/>
</dbReference>
<dbReference type="Proteomes" id="UP000321947">
    <property type="component" value="Unassembled WGS sequence"/>
</dbReference>
<organism evidence="1 3">
    <name type="scientific">Cucumis melo var. makuwa</name>
    <name type="common">Oriental melon</name>
    <dbReference type="NCBI Taxonomy" id="1194695"/>
    <lineage>
        <taxon>Eukaryota</taxon>
        <taxon>Viridiplantae</taxon>
        <taxon>Streptophyta</taxon>
        <taxon>Embryophyta</taxon>
        <taxon>Tracheophyta</taxon>
        <taxon>Spermatophyta</taxon>
        <taxon>Magnoliopsida</taxon>
        <taxon>eudicotyledons</taxon>
        <taxon>Gunneridae</taxon>
        <taxon>Pentapetalae</taxon>
        <taxon>rosids</taxon>
        <taxon>fabids</taxon>
        <taxon>Cucurbitales</taxon>
        <taxon>Cucurbitaceae</taxon>
        <taxon>Benincaseae</taxon>
        <taxon>Cucumis</taxon>
    </lineage>
</organism>
<dbReference type="GO" id="GO:0032259">
    <property type="term" value="P:methylation"/>
    <property type="evidence" value="ECO:0007669"/>
    <property type="project" value="UniProtKB-KW"/>
</dbReference>
<sequence>MILEDLSVVGQTRIEERLEVIDQEIVELKELSKMPIIEVSLSEIAKNSELMRLQSEKQQQMLLMMMESNGKECSMMSERLTESDAQFCNGEREGKQSNI</sequence>
<accession>A0A5A7VC54</accession>
<keyword evidence="2" id="KW-0489">Methyltransferase</keyword>
<evidence type="ECO:0000313" key="4">
    <source>
        <dbReference type="Proteomes" id="UP000321947"/>
    </source>
</evidence>
<dbReference type="AlphaFoldDB" id="A0A5A7VC54"/>
<dbReference type="EMBL" id="SSTD01003515">
    <property type="protein sequence ID" value="TYK26164.1"/>
    <property type="molecule type" value="Genomic_DNA"/>
</dbReference>